<comment type="caution">
    <text evidence="2">The sequence shown here is derived from an EMBL/GenBank/DDBJ whole genome shotgun (WGS) entry which is preliminary data.</text>
</comment>
<dbReference type="Proteomes" id="UP000828251">
    <property type="component" value="Unassembled WGS sequence"/>
</dbReference>
<accession>A0A9D4A4P3</accession>
<organism evidence="2 3">
    <name type="scientific">Gossypium stocksii</name>
    <dbReference type="NCBI Taxonomy" id="47602"/>
    <lineage>
        <taxon>Eukaryota</taxon>
        <taxon>Viridiplantae</taxon>
        <taxon>Streptophyta</taxon>
        <taxon>Embryophyta</taxon>
        <taxon>Tracheophyta</taxon>
        <taxon>Spermatophyta</taxon>
        <taxon>Magnoliopsida</taxon>
        <taxon>eudicotyledons</taxon>
        <taxon>Gunneridae</taxon>
        <taxon>Pentapetalae</taxon>
        <taxon>rosids</taxon>
        <taxon>malvids</taxon>
        <taxon>Malvales</taxon>
        <taxon>Malvaceae</taxon>
        <taxon>Malvoideae</taxon>
        <taxon>Gossypium</taxon>
    </lineage>
</organism>
<evidence type="ECO:0000313" key="3">
    <source>
        <dbReference type="Proteomes" id="UP000828251"/>
    </source>
</evidence>
<evidence type="ECO:0000313" key="2">
    <source>
        <dbReference type="EMBL" id="KAH1089709.1"/>
    </source>
</evidence>
<dbReference type="GO" id="GO:0003676">
    <property type="term" value="F:nucleic acid binding"/>
    <property type="evidence" value="ECO:0007669"/>
    <property type="project" value="InterPro"/>
</dbReference>
<sequence length="138" mass="15332">MQATRLIREVSRARITGVTVCDAKQNRKGDGSKLIQMGRRDHEDSIVGALEGLQQAWKLGARKVVLETDNMVVTRLLKAQQIGHDDSVFISEGHKKDDSVGLDSGAMAFSKSLGLHQFLQATDEVTRLIQDDGQQHWH</sequence>
<dbReference type="OrthoDB" id="10422280at2759"/>
<dbReference type="InterPro" id="IPR002156">
    <property type="entry name" value="RNaseH_domain"/>
</dbReference>
<name>A0A9D4A4P3_9ROSI</name>
<keyword evidence="3" id="KW-1185">Reference proteome</keyword>
<proteinExistence type="predicted"/>
<reference evidence="2 3" key="1">
    <citation type="journal article" date="2021" name="Plant Biotechnol. J.">
        <title>Multi-omics assisted identification of the key and species-specific regulatory components of drought-tolerant mechanisms in Gossypium stocksii.</title>
        <authorList>
            <person name="Yu D."/>
            <person name="Ke L."/>
            <person name="Zhang D."/>
            <person name="Wu Y."/>
            <person name="Sun Y."/>
            <person name="Mei J."/>
            <person name="Sun J."/>
            <person name="Sun Y."/>
        </authorList>
    </citation>
    <scope>NUCLEOTIDE SEQUENCE [LARGE SCALE GENOMIC DNA]</scope>
    <source>
        <strain evidence="3">cv. E1</strain>
        <tissue evidence="2">Leaf</tissue>
    </source>
</reference>
<feature type="domain" description="RNase H type-1" evidence="1">
    <location>
        <begin position="16"/>
        <end position="81"/>
    </location>
</feature>
<evidence type="ECO:0000259" key="1">
    <source>
        <dbReference type="Pfam" id="PF13456"/>
    </source>
</evidence>
<dbReference type="GO" id="GO:0004523">
    <property type="term" value="F:RNA-DNA hybrid ribonuclease activity"/>
    <property type="evidence" value="ECO:0007669"/>
    <property type="project" value="InterPro"/>
</dbReference>
<protein>
    <recommendedName>
        <fullName evidence="1">RNase H type-1 domain-containing protein</fullName>
    </recommendedName>
</protein>
<gene>
    <name evidence="2" type="ORF">J1N35_016966</name>
</gene>
<dbReference type="Pfam" id="PF13456">
    <property type="entry name" value="RVT_3"/>
    <property type="match status" value="1"/>
</dbReference>
<dbReference type="AlphaFoldDB" id="A0A9D4A4P3"/>
<dbReference type="EMBL" id="JAIQCV010000006">
    <property type="protein sequence ID" value="KAH1089709.1"/>
    <property type="molecule type" value="Genomic_DNA"/>
</dbReference>